<organism evidence="3 4">
    <name type="scientific">Meloidogyne enterolobii</name>
    <name type="common">Root-knot nematode worm</name>
    <name type="synonym">Meloidogyne mayaguensis</name>
    <dbReference type="NCBI Taxonomy" id="390850"/>
    <lineage>
        <taxon>Eukaryota</taxon>
        <taxon>Metazoa</taxon>
        <taxon>Ecdysozoa</taxon>
        <taxon>Nematoda</taxon>
        <taxon>Chromadorea</taxon>
        <taxon>Rhabditida</taxon>
        <taxon>Tylenchina</taxon>
        <taxon>Tylenchomorpha</taxon>
        <taxon>Tylenchoidea</taxon>
        <taxon>Meloidogynidae</taxon>
        <taxon>Meloidogyninae</taxon>
        <taxon>Meloidogyne</taxon>
    </lineage>
</organism>
<protein>
    <recommendedName>
        <fullName evidence="2">MATH domain-containing protein</fullName>
    </recommendedName>
</protein>
<sequence>MRPLRRSSRTKVFAVKFSPHTTPSKIKRSTSLSTFTIPFKQKERSLATKKELESAEVVKDKRNEENETSQAKDQSQSFKQKEANHGRISVAIKNIAPASTSIIQLSESFRVAGLNWRLQILFNRNTFTGQSRFISVYVICEDLPFNETLTALITFRLVSQEEGYAGMDNEIIAHFNGSNRSVGISNFILFQKYFCRGQ</sequence>
<comment type="caution">
    <text evidence="3">The sequence shown here is derived from an EMBL/GenBank/DDBJ whole genome shotgun (WGS) entry which is preliminary data.</text>
</comment>
<gene>
    <name evidence="3" type="ORF">MENT_LOCUS53220</name>
</gene>
<dbReference type="Proteomes" id="UP000580250">
    <property type="component" value="Unassembled WGS sequence"/>
</dbReference>
<evidence type="ECO:0000259" key="2">
    <source>
        <dbReference type="PROSITE" id="PS50144"/>
    </source>
</evidence>
<reference evidence="3 4" key="1">
    <citation type="submission" date="2020-08" db="EMBL/GenBank/DDBJ databases">
        <authorList>
            <person name="Koutsovoulos G."/>
            <person name="Danchin GJ E."/>
        </authorList>
    </citation>
    <scope>NUCLEOTIDE SEQUENCE [LARGE SCALE GENOMIC DNA]</scope>
</reference>
<feature type="domain" description="MATH" evidence="2">
    <location>
        <begin position="85"/>
        <end position="198"/>
    </location>
</feature>
<evidence type="ECO:0000313" key="4">
    <source>
        <dbReference type="Proteomes" id="UP000580250"/>
    </source>
</evidence>
<dbReference type="InterPro" id="IPR002083">
    <property type="entry name" value="MATH/TRAF_dom"/>
</dbReference>
<feature type="compositionally biased region" description="Polar residues" evidence="1">
    <location>
        <begin position="68"/>
        <end position="78"/>
    </location>
</feature>
<dbReference type="EMBL" id="CAJEWN010001750">
    <property type="protein sequence ID" value="CAD2199797.1"/>
    <property type="molecule type" value="Genomic_DNA"/>
</dbReference>
<feature type="compositionally biased region" description="Basic and acidic residues" evidence="1">
    <location>
        <begin position="48"/>
        <end position="65"/>
    </location>
</feature>
<proteinExistence type="predicted"/>
<dbReference type="InterPro" id="IPR008974">
    <property type="entry name" value="TRAF-like"/>
</dbReference>
<dbReference type="AlphaFoldDB" id="A0A6V7XLP2"/>
<dbReference type="SUPFAM" id="SSF49599">
    <property type="entry name" value="TRAF domain-like"/>
    <property type="match status" value="1"/>
</dbReference>
<feature type="region of interest" description="Disordered" evidence="1">
    <location>
        <begin position="48"/>
        <end position="80"/>
    </location>
</feature>
<evidence type="ECO:0000313" key="3">
    <source>
        <dbReference type="EMBL" id="CAD2199797.1"/>
    </source>
</evidence>
<accession>A0A6V7XLP2</accession>
<name>A0A6V7XLP2_MELEN</name>
<dbReference type="CDD" id="cd00121">
    <property type="entry name" value="MATH"/>
    <property type="match status" value="1"/>
</dbReference>
<evidence type="ECO:0000256" key="1">
    <source>
        <dbReference type="SAM" id="MobiDB-lite"/>
    </source>
</evidence>
<dbReference type="PROSITE" id="PS50144">
    <property type="entry name" value="MATH"/>
    <property type="match status" value="1"/>
</dbReference>
<dbReference type="Gene3D" id="2.60.210.10">
    <property type="entry name" value="Apoptosis, Tumor Necrosis Factor Receptor Associated Protein 2, Chain A"/>
    <property type="match status" value="1"/>
</dbReference>